<proteinExistence type="predicted"/>
<dbReference type="KEGG" id="lto:RGQ30_31090"/>
<dbReference type="AlphaFoldDB" id="A0AA86J2Y9"/>
<keyword evidence="3" id="KW-1185">Reference proteome</keyword>
<protein>
    <submittedName>
        <fullName evidence="2">DUF2778 domain-containing protein</fullName>
    </submittedName>
</protein>
<accession>A0AA86J2Y9</accession>
<name>A0AA86J2Y9_9BURK</name>
<dbReference type="EMBL" id="AP028947">
    <property type="protein sequence ID" value="BET27608.1"/>
    <property type="molecule type" value="Genomic_DNA"/>
</dbReference>
<dbReference type="InterPro" id="IPR021225">
    <property type="entry name" value="Tlde1_dom"/>
</dbReference>
<sequence>MLMQSASAIRLCNFELNNKPMSSLQLSAIEFPAFSGMGSHINQRLSTCVRSQGPIPQGEYLVLDRQSGGRLGWLYDLFNNRDDWFALYAIDSNIDDATWCEQVKRGKFRLHPKGPSGLSEGCIVIDKLQDFVHLRTMLRSGKPLEIPEKDILAWARLVVR</sequence>
<organism evidence="2 3">
    <name type="scientific">Limnobacter thiooxidans</name>
    <dbReference type="NCBI Taxonomy" id="131080"/>
    <lineage>
        <taxon>Bacteria</taxon>
        <taxon>Pseudomonadati</taxon>
        <taxon>Pseudomonadota</taxon>
        <taxon>Betaproteobacteria</taxon>
        <taxon>Burkholderiales</taxon>
        <taxon>Burkholderiaceae</taxon>
        <taxon>Limnobacter</taxon>
    </lineage>
</organism>
<evidence type="ECO:0000313" key="3">
    <source>
        <dbReference type="Proteomes" id="UP001329151"/>
    </source>
</evidence>
<feature type="domain" description="Tlde1" evidence="1">
    <location>
        <begin position="31"/>
        <end position="146"/>
    </location>
</feature>
<reference evidence="2 3" key="1">
    <citation type="submission" date="2023-10" db="EMBL/GenBank/DDBJ databases">
        <title>Complete Genome Sequence of Limnobacter thiooxidans CS-K2T, Isolated from freshwater lake sediments in Bavaria, Germany.</title>
        <authorList>
            <person name="Naruki M."/>
            <person name="Watanabe A."/>
            <person name="Warashina T."/>
            <person name="Morita T."/>
            <person name="Arakawa K."/>
        </authorList>
    </citation>
    <scope>NUCLEOTIDE SEQUENCE [LARGE SCALE GENOMIC DNA]</scope>
    <source>
        <strain evidence="2 3">CS-K2</strain>
    </source>
</reference>
<evidence type="ECO:0000313" key="2">
    <source>
        <dbReference type="EMBL" id="BET27608.1"/>
    </source>
</evidence>
<dbReference type="Proteomes" id="UP001329151">
    <property type="component" value="Chromosome"/>
</dbReference>
<evidence type="ECO:0000259" key="1">
    <source>
        <dbReference type="Pfam" id="PF10908"/>
    </source>
</evidence>
<gene>
    <name evidence="2" type="ORF">RGQ30_31090</name>
</gene>
<dbReference type="Pfam" id="PF10908">
    <property type="entry name" value="Tlde1_dom"/>
    <property type="match status" value="1"/>
</dbReference>